<evidence type="ECO:0000256" key="1">
    <source>
        <dbReference type="SAM" id="SignalP"/>
    </source>
</evidence>
<keyword evidence="3" id="KW-1185">Reference proteome</keyword>
<dbReference type="EMBL" id="OOGT01000003">
    <property type="protein sequence ID" value="SPL68927.1"/>
    <property type="molecule type" value="Genomic_DNA"/>
</dbReference>
<evidence type="ECO:0008006" key="4">
    <source>
        <dbReference type="Google" id="ProtNLM"/>
    </source>
</evidence>
<proteinExistence type="predicted"/>
<protein>
    <recommendedName>
        <fullName evidence="4">Lipocalin-like domain-containing protein</fullName>
    </recommendedName>
</protein>
<keyword evidence="1" id="KW-0732">Signal</keyword>
<organism evidence="2 3">
    <name type="scientific">Acinetobacter stercoris</name>
    <dbReference type="NCBI Taxonomy" id="2126983"/>
    <lineage>
        <taxon>Bacteria</taxon>
        <taxon>Pseudomonadati</taxon>
        <taxon>Pseudomonadota</taxon>
        <taxon>Gammaproteobacteria</taxon>
        <taxon>Moraxellales</taxon>
        <taxon>Moraxellaceae</taxon>
        <taxon>Acinetobacter</taxon>
    </lineage>
</organism>
<reference evidence="3" key="1">
    <citation type="submission" date="2018-03" db="EMBL/GenBank/DDBJ databases">
        <authorList>
            <person name="Blom J."/>
        </authorList>
    </citation>
    <scope>NUCLEOTIDE SEQUENCE [LARGE SCALE GENOMIC DNA]</scope>
    <source>
        <strain evidence="3">KPC-SM-21</strain>
    </source>
</reference>
<dbReference type="AlphaFoldDB" id="A0A2U3MTZ9"/>
<dbReference type="OrthoDB" id="9156913at2"/>
<gene>
    <name evidence="2" type="ORF">KPC_0105</name>
</gene>
<accession>A0A2U3MTZ9</accession>
<dbReference type="InParanoid" id="A0A2U3MTZ9"/>
<feature type="signal peptide" evidence="1">
    <location>
        <begin position="1"/>
        <end position="26"/>
    </location>
</feature>
<dbReference type="RefSeq" id="WP_121972501.1">
    <property type="nucleotide sequence ID" value="NZ_OOGT01000003.1"/>
</dbReference>
<name>A0A2U3MTZ9_9GAMM</name>
<dbReference type="Proteomes" id="UP000245974">
    <property type="component" value="Unassembled WGS sequence"/>
</dbReference>
<evidence type="ECO:0000313" key="3">
    <source>
        <dbReference type="Proteomes" id="UP000245974"/>
    </source>
</evidence>
<feature type="chain" id="PRO_5015458752" description="Lipocalin-like domain-containing protein" evidence="1">
    <location>
        <begin position="27"/>
        <end position="141"/>
    </location>
</feature>
<sequence length="141" mass="16087">MNKNIKLTVTALLAGIVICSPPQALADKNKLIQGYWAMIPLNNGIANVAYFGENGDATLYPFLCDFKSRTFSSPEQPEISKYEVKNNTIYLFYKDIDDNHKLAIKKLDQKHLVLEQLHTPQFSSTFEYQRVDRIKSLCPTD</sequence>
<evidence type="ECO:0000313" key="2">
    <source>
        <dbReference type="EMBL" id="SPL68927.1"/>
    </source>
</evidence>